<feature type="chain" id="PRO_5015553243" evidence="1">
    <location>
        <begin position="21"/>
        <end position="160"/>
    </location>
</feature>
<gene>
    <name evidence="2" type="ORF">C6570_12815</name>
</gene>
<dbReference type="RefSeq" id="WP_106703568.1">
    <property type="nucleotide sequence ID" value="NZ_CP027666.1"/>
</dbReference>
<name>A0A2S0MGJ8_9BURK</name>
<dbReference type="KEGG" id="otk:C6570_12815"/>
<accession>A0A2S0MGJ8</accession>
<proteinExistence type="predicted"/>
<keyword evidence="3" id="KW-1185">Reference proteome</keyword>
<feature type="signal peptide" evidence="1">
    <location>
        <begin position="1"/>
        <end position="20"/>
    </location>
</feature>
<sequence>MKFAPLFVAAAVVCSGAAWAQGAAAPATTGAATVHAVCKDGTPFEGAKMSGACRGHGGVDKKVTAAAAGGAAPAAPVAAASAAPAAPAAPAKGLTKTAPATASMLAAGAAPGQVWANDSTKVYHCAGDKFFGKTKKGEYMSEADAKAKGFHASHGKACGA</sequence>
<reference evidence="2 3" key="1">
    <citation type="submission" date="2018-03" db="EMBL/GenBank/DDBJ databases">
        <title>Genome sequencing of Ottowia sp.</title>
        <authorList>
            <person name="Kim S.-J."/>
            <person name="Heo J."/>
            <person name="Kwon S.-W."/>
        </authorList>
    </citation>
    <scope>NUCLEOTIDE SEQUENCE [LARGE SCALE GENOMIC DNA]</scope>
    <source>
        <strain evidence="2 3">KADR8-3</strain>
    </source>
</reference>
<dbReference type="AlphaFoldDB" id="A0A2S0MGJ8"/>
<protein>
    <submittedName>
        <fullName evidence="2">Signal peptide protein</fullName>
    </submittedName>
</protein>
<evidence type="ECO:0000313" key="2">
    <source>
        <dbReference type="EMBL" id="AVO35019.1"/>
    </source>
</evidence>
<dbReference type="Proteomes" id="UP000239709">
    <property type="component" value="Chromosome"/>
</dbReference>
<dbReference type="EMBL" id="CP027666">
    <property type="protein sequence ID" value="AVO35019.1"/>
    <property type="molecule type" value="Genomic_DNA"/>
</dbReference>
<dbReference type="OrthoDB" id="8781863at2"/>
<evidence type="ECO:0000256" key="1">
    <source>
        <dbReference type="SAM" id="SignalP"/>
    </source>
</evidence>
<organism evidence="2 3">
    <name type="scientific">Ottowia oryzae</name>
    <dbReference type="NCBI Taxonomy" id="2109914"/>
    <lineage>
        <taxon>Bacteria</taxon>
        <taxon>Pseudomonadati</taxon>
        <taxon>Pseudomonadota</taxon>
        <taxon>Betaproteobacteria</taxon>
        <taxon>Burkholderiales</taxon>
        <taxon>Comamonadaceae</taxon>
        <taxon>Ottowia</taxon>
    </lineage>
</organism>
<evidence type="ECO:0000313" key="3">
    <source>
        <dbReference type="Proteomes" id="UP000239709"/>
    </source>
</evidence>
<keyword evidence="1" id="KW-0732">Signal</keyword>